<keyword evidence="4" id="KW-1185">Reference proteome</keyword>
<feature type="region of interest" description="Disordered" evidence="1">
    <location>
        <begin position="27"/>
        <end position="86"/>
    </location>
</feature>
<evidence type="ECO:0000256" key="1">
    <source>
        <dbReference type="SAM" id="MobiDB-lite"/>
    </source>
</evidence>
<organism evidence="3 4">
    <name type="scientific">Buttiauxella noackiae ATCC 51607</name>
    <dbReference type="NCBI Taxonomy" id="1354255"/>
    <lineage>
        <taxon>Bacteria</taxon>
        <taxon>Pseudomonadati</taxon>
        <taxon>Pseudomonadota</taxon>
        <taxon>Gammaproteobacteria</taxon>
        <taxon>Enterobacterales</taxon>
        <taxon>Enterobacteriaceae</taxon>
        <taxon>Buttiauxella</taxon>
    </lineage>
</organism>
<dbReference type="RefSeq" id="WP_064556376.1">
    <property type="nucleotide sequence ID" value="NZ_LXEO01000070.1"/>
</dbReference>
<dbReference type="Proteomes" id="UP000078286">
    <property type="component" value="Unassembled WGS sequence"/>
</dbReference>
<dbReference type="AlphaFoldDB" id="A0A1B7HGD3"/>
<evidence type="ECO:0000313" key="4">
    <source>
        <dbReference type="Proteomes" id="UP000078286"/>
    </source>
</evidence>
<protein>
    <submittedName>
        <fullName evidence="3">TraN family conjugative transfer protein</fullName>
    </submittedName>
</protein>
<accession>A0A1B7HGD3</accession>
<feature type="compositionally biased region" description="Low complexity" evidence="1">
    <location>
        <begin position="47"/>
        <end position="59"/>
    </location>
</feature>
<comment type="caution">
    <text evidence="3">The sequence shown here is derived from an EMBL/GenBank/DDBJ whole genome shotgun (WGS) entry which is preliminary data.</text>
</comment>
<keyword evidence="2" id="KW-0732">Signal</keyword>
<feature type="signal peptide" evidence="2">
    <location>
        <begin position="1"/>
        <end position="20"/>
    </location>
</feature>
<evidence type="ECO:0000313" key="3">
    <source>
        <dbReference type="EMBL" id="OAT14675.1"/>
    </source>
</evidence>
<feature type="chain" id="PRO_5008592917" evidence="2">
    <location>
        <begin position="21"/>
        <end position="337"/>
    </location>
</feature>
<dbReference type="InterPro" id="IPR022073">
    <property type="entry name" value="T4BSS_DotH_IcmK"/>
</dbReference>
<evidence type="ECO:0000256" key="2">
    <source>
        <dbReference type="SAM" id="SignalP"/>
    </source>
</evidence>
<gene>
    <name evidence="3" type="ORF">M979_4361</name>
</gene>
<reference evidence="3 4" key="1">
    <citation type="submission" date="2016-04" db="EMBL/GenBank/DDBJ databases">
        <title>ATOL: Assembling a taxonomically balanced genome-scale reconstruction of the evolutionary history of the Enterobacteriaceae.</title>
        <authorList>
            <person name="Plunkett G.III."/>
            <person name="Neeno-Eckwall E.C."/>
            <person name="Glasner J.D."/>
            <person name="Perna N.T."/>
        </authorList>
    </citation>
    <scope>NUCLEOTIDE SEQUENCE [LARGE SCALE GENOMIC DNA]</scope>
    <source>
        <strain evidence="3 4">ATCC 51607</strain>
    </source>
</reference>
<proteinExistence type="predicted"/>
<dbReference type="Pfam" id="PF12293">
    <property type="entry name" value="T4BSS_DotH_IcmK"/>
    <property type="match status" value="1"/>
</dbReference>
<dbReference type="EMBL" id="LXEO01000070">
    <property type="protein sequence ID" value="OAT14675.1"/>
    <property type="molecule type" value="Genomic_DNA"/>
</dbReference>
<sequence>MFRHSLMAVALLLPAFTVCSAEWEPARTASSGQNPTAALPAAPAPAQPATQPTARAPQAGNDITAPLRQSPPPPSPSEAEAWAKGQVAPLSRTELESVHEAIDEGARGRAWEAADVVPRISTQTVNLSPGGSLPVVRTAINQGSTVMFTDNTGAPWPISVPPYNSNEKGFSVTFIPESSLMTVQALRQYDKGNITVYLKGLAVPVIINAMSGEPDNGSASRIIDSRLDLRIPQRGPAARVMPSGQAKIDLNNPTLQAFLDGVPPASAKRLKTQGDVPSTQVWQMGDDLYVRTRSELRDQFELTQASGDGTILYKLPLAPELAFSVAGKTVWLGISLE</sequence>
<name>A0A1B7HGD3_9ENTR</name>
<dbReference type="PATRIC" id="fig|1354255.3.peg.4491"/>